<comment type="caution">
    <text evidence="1">The sequence shown here is derived from an EMBL/GenBank/DDBJ whole genome shotgun (WGS) entry which is preliminary data.</text>
</comment>
<dbReference type="AlphaFoldDB" id="A0A951Q6N2"/>
<reference evidence="1" key="2">
    <citation type="journal article" date="2022" name="Microbiol. Resour. Announc.">
        <title>Metagenome Sequencing to Explore Phylogenomics of Terrestrial Cyanobacteria.</title>
        <authorList>
            <person name="Ward R.D."/>
            <person name="Stajich J.E."/>
            <person name="Johansen J.R."/>
            <person name="Huntemann M."/>
            <person name="Clum A."/>
            <person name="Foster B."/>
            <person name="Foster B."/>
            <person name="Roux S."/>
            <person name="Palaniappan K."/>
            <person name="Varghese N."/>
            <person name="Mukherjee S."/>
            <person name="Reddy T.B.K."/>
            <person name="Daum C."/>
            <person name="Copeland A."/>
            <person name="Chen I.A."/>
            <person name="Ivanova N.N."/>
            <person name="Kyrpides N.C."/>
            <person name="Shapiro N."/>
            <person name="Eloe-Fadrosh E.A."/>
            <person name="Pietrasiak N."/>
        </authorList>
    </citation>
    <scope>NUCLEOTIDE SEQUENCE</scope>
    <source>
        <strain evidence="1">JT2-VF2</strain>
    </source>
</reference>
<dbReference type="EMBL" id="JAHHHN010000073">
    <property type="protein sequence ID" value="MBW4566302.1"/>
    <property type="molecule type" value="Genomic_DNA"/>
</dbReference>
<sequence length="170" mass="19357">MRYGVRLISTSPLNLVCGEQQETASKVLDEAIANADKFFLDFFKSNAVQIFTRPIYIGIAENLHKRVYRQHYLSLTEMWDDNHPVSRHLTAYPQATVESVMKLLSLSHTFALEARVRQIAPRDLVVHIFPTTTLPKDIGPDSDEPKQDTAARRALERLLQLVADPICGRR</sequence>
<accession>A0A951Q6N2</accession>
<evidence type="ECO:0000313" key="1">
    <source>
        <dbReference type="EMBL" id="MBW4566302.1"/>
    </source>
</evidence>
<evidence type="ECO:0000313" key="2">
    <source>
        <dbReference type="Proteomes" id="UP000715781"/>
    </source>
</evidence>
<reference evidence="1" key="1">
    <citation type="submission" date="2021-05" db="EMBL/GenBank/DDBJ databases">
        <authorList>
            <person name="Pietrasiak N."/>
            <person name="Ward R."/>
            <person name="Stajich J.E."/>
            <person name="Kurbessoian T."/>
        </authorList>
    </citation>
    <scope>NUCLEOTIDE SEQUENCE</scope>
    <source>
        <strain evidence="1">JT2-VF2</strain>
    </source>
</reference>
<gene>
    <name evidence="1" type="ORF">KME32_35645</name>
</gene>
<dbReference type="Proteomes" id="UP000715781">
    <property type="component" value="Unassembled WGS sequence"/>
</dbReference>
<protein>
    <submittedName>
        <fullName evidence="1">Uncharacterized protein</fullName>
    </submittedName>
</protein>
<organism evidence="1 2">
    <name type="scientific">Mojavia pulchra JT2-VF2</name>
    <dbReference type="NCBI Taxonomy" id="287848"/>
    <lineage>
        <taxon>Bacteria</taxon>
        <taxon>Bacillati</taxon>
        <taxon>Cyanobacteriota</taxon>
        <taxon>Cyanophyceae</taxon>
        <taxon>Nostocales</taxon>
        <taxon>Nostocaceae</taxon>
    </lineage>
</organism>
<proteinExistence type="predicted"/>
<name>A0A951Q6N2_9NOST</name>